<dbReference type="Proteomes" id="UP000663874">
    <property type="component" value="Unassembled WGS sequence"/>
</dbReference>
<dbReference type="Proteomes" id="UP000663882">
    <property type="component" value="Unassembled WGS sequence"/>
</dbReference>
<dbReference type="GO" id="GO:0009254">
    <property type="term" value="P:peptidoglycan turnover"/>
    <property type="evidence" value="ECO:0007669"/>
    <property type="project" value="TreeGrafter"/>
</dbReference>
<evidence type="ECO:0000313" key="8">
    <source>
        <dbReference type="EMBL" id="CAF1399635.1"/>
    </source>
</evidence>
<keyword evidence="3" id="KW-0378">Hydrolase</keyword>
<gene>
    <name evidence="13" type="ORF">FNK824_LOCUS22993</name>
    <name evidence="14" type="ORF">JBS370_LOCUS25818</name>
    <name evidence="9" type="ORF">JXQ802_LOCUS35274</name>
    <name evidence="10" type="ORF">JXQ802_LOCUS38037</name>
    <name evidence="12" type="ORF">OTI717_LOCUS20773</name>
    <name evidence="7" type="ORF">PYM288_LOCUS21862</name>
    <name evidence="8" type="ORF">RFH988_LOCUS34776</name>
    <name evidence="11" type="ORF">SEV965_LOCUS34971</name>
    <name evidence="6" type="ORF">ZHD862_LOCUS18578</name>
</gene>
<evidence type="ECO:0000313" key="12">
    <source>
        <dbReference type="EMBL" id="CAF3844255.1"/>
    </source>
</evidence>
<evidence type="ECO:0000259" key="5">
    <source>
        <dbReference type="SMART" id="SM00644"/>
    </source>
</evidence>
<evidence type="ECO:0000313" key="6">
    <source>
        <dbReference type="EMBL" id="CAF1119982.1"/>
    </source>
</evidence>
<evidence type="ECO:0000313" key="16">
    <source>
        <dbReference type="Proteomes" id="UP000663874"/>
    </source>
</evidence>
<dbReference type="InterPro" id="IPR036505">
    <property type="entry name" value="Amidase/PGRP_sf"/>
</dbReference>
<dbReference type="Proteomes" id="UP000663836">
    <property type="component" value="Unassembled WGS sequence"/>
</dbReference>
<dbReference type="PANTHER" id="PTHR30417:SF1">
    <property type="entry name" value="N-ACETYLMURAMOYL-L-ALANINE AMIDASE AMID"/>
    <property type="match status" value="1"/>
</dbReference>
<dbReference type="EMBL" id="CAJNOL010002079">
    <property type="protein sequence ID" value="CAF1458696.1"/>
    <property type="molecule type" value="Genomic_DNA"/>
</dbReference>
<evidence type="ECO:0000313" key="14">
    <source>
        <dbReference type="EMBL" id="CAF3992742.1"/>
    </source>
</evidence>
<proteinExistence type="predicted"/>
<dbReference type="InterPro" id="IPR051206">
    <property type="entry name" value="NAMLAA_amidase_2"/>
</dbReference>
<keyword evidence="4" id="KW-0961">Cell wall biogenesis/degradation</keyword>
<dbReference type="Pfam" id="PF05699">
    <property type="entry name" value="Dimer_Tnp_hAT"/>
    <property type="match status" value="1"/>
</dbReference>
<dbReference type="InterPro" id="IPR002502">
    <property type="entry name" value="Amidase_domain"/>
</dbReference>
<dbReference type="CDD" id="cd06583">
    <property type="entry name" value="PGRP"/>
    <property type="match status" value="1"/>
</dbReference>
<dbReference type="OrthoDB" id="9970452at2759"/>
<dbReference type="GO" id="GO:0071555">
    <property type="term" value="P:cell wall organization"/>
    <property type="evidence" value="ECO:0007669"/>
    <property type="project" value="UniProtKB-KW"/>
</dbReference>
<dbReference type="Proteomes" id="UP000663854">
    <property type="component" value="Unassembled WGS sequence"/>
</dbReference>
<dbReference type="Gene3D" id="3.40.80.10">
    <property type="entry name" value="Peptidoglycan recognition protein-like"/>
    <property type="match status" value="1"/>
</dbReference>
<dbReference type="EMBL" id="CAJNOU010005436">
    <property type="protein sequence ID" value="CAF1478098.1"/>
    <property type="molecule type" value="Genomic_DNA"/>
</dbReference>
<comment type="caution">
    <text evidence="13">The sequence shown here is derived from an EMBL/GenBank/DDBJ whole genome shotgun (WGS) entry which is preliminary data.</text>
</comment>
<dbReference type="AlphaFoldDB" id="A0A819KBU7"/>
<dbReference type="PANTHER" id="PTHR30417">
    <property type="entry name" value="N-ACETYLMURAMOYL-L-ALANINE AMIDASE AMID"/>
    <property type="match status" value="1"/>
</dbReference>
<dbReference type="Pfam" id="PF01510">
    <property type="entry name" value="Amidase_2"/>
    <property type="match status" value="1"/>
</dbReference>
<dbReference type="GO" id="GO:0009253">
    <property type="term" value="P:peptidoglycan catabolic process"/>
    <property type="evidence" value="ECO:0007669"/>
    <property type="project" value="InterPro"/>
</dbReference>
<dbReference type="GO" id="GO:0008745">
    <property type="term" value="F:N-acetylmuramoyl-L-alanine amidase activity"/>
    <property type="evidence" value="ECO:0007669"/>
    <property type="project" value="UniProtKB-EC"/>
</dbReference>
<dbReference type="EMBL" id="CAJOBD010004386">
    <property type="protein sequence ID" value="CAF3992742.1"/>
    <property type="molecule type" value="Genomic_DNA"/>
</dbReference>
<name>A0A819KBU7_9BILA</name>
<reference evidence="13" key="1">
    <citation type="submission" date="2021-02" db="EMBL/GenBank/DDBJ databases">
        <authorList>
            <person name="Nowell W R."/>
        </authorList>
    </citation>
    <scope>NUCLEOTIDE SEQUENCE</scope>
</reference>
<dbReference type="InterPro" id="IPR008906">
    <property type="entry name" value="HATC_C_dom"/>
</dbReference>
<feature type="domain" description="N-acetylmuramoyl-L-alanine amidase" evidence="5">
    <location>
        <begin position="97"/>
        <end position="230"/>
    </location>
</feature>
<dbReference type="GO" id="GO:0046983">
    <property type="term" value="F:protein dimerization activity"/>
    <property type="evidence" value="ECO:0007669"/>
    <property type="project" value="InterPro"/>
</dbReference>
<dbReference type="EMBL" id="CAJNOH010000895">
    <property type="protein sequence ID" value="CAF1143997.1"/>
    <property type="molecule type" value="Genomic_DNA"/>
</dbReference>
<evidence type="ECO:0000256" key="2">
    <source>
        <dbReference type="ARBA" id="ARBA00011901"/>
    </source>
</evidence>
<evidence type="ECO:0000313" key="9">
    <source>
        <dbReference type="EMBL" id="CAF1410945.1"/>
    </source>
</evidence>
<evidence type="ECO:0000256" key="3">
    <source>
        <dbReference type="ARBA" id="ARBA00022801"/>
    </source>
</evidence>
<evidence type="ECO:0000256" key="1">
    <source>
        <dbReference type="ARBA" id="ARBA00001561"/>
    </source>
</evidence>
<evidence type="ECO:0000256" key="4">
    <source>
        <dbReference type="ARBA" id="ARBA00023316"/>
    </source>
</evidence>
<dbReference type="Proteomes" id="UP000663889">
    <property type="component" value="Unassembled WGS sequence"/>
</dbReference>
<protein>
    <recommendedName>
        <fullName evidence="2">N-acetylmuramoyl-L-alanine amidase</fullName>
        <ecNumber evidence="2">3.5.1.28</ecNumber>
    </recommendedName>
</protein>
<dbReference type="EMBL" id="CAJNOL010001730">
    <property type="protein sequence ID" value="CAF1410945.1"/>
    <property type="molecule type" value="Genomic_DNA"/>
</dbReference>
<dbReference type="EMBL" id="CAJNOT010000971">
    <property type="protein sequence ID" value="CAF1119982.1"/>
    <property type="molecule type" value="Genomic_DNA"/>
</dbReference>
<sequence>MHPESEQFLEFKSLYSLADHLNCDLDQLQNELNVIKPMIKDENLKSIIELYEKLRPYKEAFPTVMSMITGALTIPVSSTTCERSFNYPEAKKEPANTGNYRRGRKEKIKGVVLHGTAGPNAVQWFKNPKAKVSAHYVVEKDGRVIQMVSEDDTAWHAGVVSPNSKYAKGPNPNSWLIGIEFSRDRNNANKMPEVQIKAGLKLVKDMKRRYGKQFGVYTHDQFETTRTCPGPKFPVKRFKDAIKG</sequence>
<evidence type="ECO:0000313" key="15">
    <source>
        <dbReference type="Proteomes" id="UP000663870"/>
    </source>
</evidence>
<dbReference type="EC" id="3.5.1.28" evidence="2"/>
<dbReference type="Proteomes" id="UP000663823">
    <property type="component" value="Unassembled WGS sequence"/>
</dbReference>
<dbReference type="SMART" id="SM00644">
    <property type="entry name" value="Ami_2"/>
    <property type="match status" value="1"/>
</dbReference>
<evidence type="ECO:0000313" key="11">
    <source>
        <dbReference type="EMBL" id="CAF1478098.1"/>
    </source>
</evidence>
<keyword evidence="15" id="KW-1185">Reference proteome</keyword>
<evidence type="ECO:0000313" key="7">
    <source>
        <dbReference type="EMBL" id="CAF1143997.1"/>
    </source>
</evidence>
<accession>A0A819KBU7</accession>
<dbReference type="SUPFAM" id="SSF55846">
    <property type="entry name" value="N-acetylmuramoyl-L-alanine amidase-like"/>
    <property type="match status" value="1"/>
</dbReference>
<dbReference type="Proteomes" id="UP000663870">
    <property type="component" value="Unassembled WGS sequence"/>
</dbReference>
<comment type="catalytic activity">
    <reaction evidence="1">
        <text>Hydrolyzes the link between N-acetylmuramoyl residues and L-amino acid residues in certain cell-wall glycopeptides.</text>
        <dbReference type="EC" id="3.5.1.28"/>
    </reaction>
</comment>
<evidence type="ECO:0000313" key="13">
    <source>
        <dbReference type="EMBL" id="CAF3946925.1"/>
    </source>
</evidence>
<dbReference type="EMBL" id="CAJNOO010004966">
    <property type="protein sequence ID" value="CAF1399635.1"/>
    <property type="molecule type" value="Genomic_DNA"/>
</dbReference>
<dbReference type="EMBL" id="CAJOBE010004779">
    <property type="protein sequence ID" value="CAF3946925.1"/>
    <property type="molecule type" value="Genomic_DNA"/>
</dbReference>
<evidence type="ECO:0000313" key="10">
    <source>
        <dbReference type="EMBL" id="CAF1458696.1"/>
    </source>
</evidence>
<organism evidence="13 16">
    <name type="scientific">Rotaria sordida</name>
    <dbReference type="NCBI Taxonomy" id="392033"/>
    <lineage>
        <taxon>Eukaryota</taxon>
        <taxon>Metazoa</taxon>
        <taxon>Spiralia</taxon>
        <taxon>Gnathifera</taxon>
        <taxon>Rotifera</taxon>
        <taxon>Eurotatoria</taxon>
        <taxon>Bdelloidea</taxon>
        <taxon>Philodinida</taxon>
        <taxon>Philodinidae</taxon>
        <taxon>Rotaria</taxon>
    </lineage>
</organism>
<dbReference type="EMBL" id="CAJOAX010003254">
    <property type="protein sequence ID" value="CAF3844255.1"/>
    <property type="molecule type" value="Genomic_DNA"/>
</dbReference>
<dbReference type="Proteomes" id="UP000663864">
    <property type="component" value="Unassembled WGS sequence"/>
</dbReference>